<keyword evidence="1" id="KW-0732">Signal</keyword>
<name>A0ABW1G6G8_9ACTN</name>
<protein>
    <submittedName>
        <fullName evidence="3">Polysaccharide deacetylase family protein</fullName>
    </submittedName>
</protein>
<dbReference type="PANTHER" id="PTHR10587">
    <property type="entry name" value="GLYCOSYL TRANSFERASE-RELATED"/>
    <property type="match status" value="1"/>
</dbReference>
<dbReference type="InterPro" id="IPR011330">
    <property type="entry name" value="Glyco_hydro/deAcase_b/a-brl"/>
</dbReference>
<dbReference type="Pfam" id="PF01522">
    <property type="entry name" value="Polysacc_deac_1"/>
    <property type="match status" value="1"/>
</dbReference>
<organism evidence="3 4">
    <name type="scientific">Streptacidiphilus monticola</name>
    <dbReference type="NCBI Taxonomy" id="2161674"/>
    <lineage>
        <taxon>Bacteria</taxon>
        <taxon>Bacillati</taxon>
        <taxon>Actinomycetota</taxon>
        <taxon>Actinomycetes</taxon>
        <taxon>Kitasatosporales</taxon>
        <taxon>Streptomycetaceae</taxon>
        <taxon>Streptacidiphilus</taxon>
    </lineage>
</organism>
<dbReference type="PROSITE" id="PS51677">
    <property type="entry name" value="NODB"/>
    <property type="match status" value="1"/>
</dbReference>
<dbReference type="Proteomes" id="UP001596174">
    <property type="component" value="Unassembled WGS sequence"/>
</dbReference>
<evidence type="ECO:0000313" key="4">
    <source>
        <dbReference type="Proteomes" id="UP001596174"/>
    </source>
</evidence>
<dbReference type="Gene3D" id="3.20.20.370">
    <property type="entry name" value="Glycoside hydrolase/deacetylase"/>
    <property type="match status" value="1"/>
</dbReference>
<feature type="chain" id="PRO_5045496625" evidence="1">
    <location>
        <begin position="22"/>
        <end position="241"/>
    </location>
</feature>
<proteinExistence type="predicted"/>
<evidence type="ECO:0000256" key="1">
    <source>
        <dbReference type="SAM" id="SignalP"/>
    </source>
</evidence>
<accession>A0ABW1G6G8</accession>
<evidence type="ECO:0000259" key="2">
    <source>
        <dbReference type="PROSITE" id="PS51677"/>
    </source>
</evidence>
<keyword evidence="4" id="KW-1185">Reference proteome</keyword>
<dbReference type="SUPFAM" id="SSF88713">
    <property type="entry name" value="Glycoside hydrolase/deacetylase"/>
    <property type="match status" value="1"/>
</dbReference>
<dbReference type="PANTHER" id="PTHR10587:SF137">
    <property type="entry name" value="4-DEOXY-4-FORMAMIDO-L-ARABINOSE-PHOSPHOUNDECAPRENOL DEFORMYLASE ARND-RELATED"/>
    <property type="match status" value="1"/>
</dbReference>
<comment type="caution">
    <text evidence="3">The sequence shown here is derived from an EMBL/GenBank/DDBJ whole genome shotgun (WGS) entry which is preliminary data.</text>
</comment>
<dbReference type="InterPro" id="IPR050248">
    <property type="entry name" value="Polysacc_deacetylase_ArnD"/>
</dbReference>
<dbReference type="RefSeq" id="WP_380586917.1">
    <property type="nucleotide sequence ID" value="NZ_JBHSQJ010000103.1"/>
</dbReference>
<dbReference type="EMBL" id="JBHSQJ010000103">
    <property type="protein sequence ID" value="MFC5910194.1"/>
    <property type="molecule type" value="Genomic_DNA"/>
</dbReference>
<dbReference type="InterPro" id="IPR002509">
    <property type="entry name" value="NODB_dom"/>
</dbReference>
<reference evidence="4" key="1">
    <citation type="journal article" date="2019" name="Int. J. Syst. Evol. Microbiol.">
        <title>The Global Catalogue of Microorganisms (GCM) 10K type strain sequencing project: providing services to taxonomists for standard genome sequencing and annotation.</title>
        <authorList>
            <consortium name="The Broad Institute Genomics Platform"/>
            <consortium name="The Broad Institute Genome Sequencing Center for Infectious Disease"/>
            <person name="Wu L."/>
            <person name="Ma J."/>
        </authorList>
    </citation>
    <scope>NUCLEOTIDE SEQUENCE [LARGE SCALE GENOMIC DNA]</scope>
    <source>
        <strain evidence="4">JCM 4816</strain>
    </source>
</reference>
<evidence type="ECO:0000313" key="3">
    <source>
        <dbReference type="EMBL" id="MFC5910194.1"/>
    </source>
</evidence>
<feature type="domain" description="NodB homology" evidence="2">
    <location>
        <begin position="49"/>
        <end position="235"/>
    </location>
</feature>
<gene>
    <name evidence="3" type="ORF">ACFP3V_23605</name>
</gene>
<feature type="signal peptide" evidence="1">
    <location>
        <begin position="1"/>
        <end position="21"/>
    </location>
</feature>
<dbReference type="CDD" id="cd10959">
    <property type="entry name" value="CE4_NodB_like_3"/>
    <property type="match status" value="1"/>
</dbReference>
<sequence>MSHRLLKAAAGVAGGLVLAQAAPALTGVQPLEPLRRRLLPRYGGVGRPGHVALTFDDGPDPLSTPRFLSLLERRGVRATFFLLGFMLEREPGLAKEIVAAGHEVAVHGYLHRPMVARGPRATYDDLRRARDLVTDATGEQPRFYRPPYGVATTAALRSARQLGMEPVLWTSWGADWRAGATGTSVYRTVTRNLESGGTILLHDSDCTSAPASWTATLAALPRLLDHCERHGWHVGPMGEHR</sequence>